<dbReference type="EMBL" id="BMTP01000027">
    <property type="protein sequence ID" value="GGU66232.1"/>
    <property type="molecule type" value="Genomic_DNA"/>
</dbReference>
<organism evidence="3 4">
    <name type="scientific">Streptomyces lavendofoliae</name>
    <dbReference type="NCBI Taxonomy" id="67314"/>
    <lineage>
        <taxon>Bacteria</taxon>
        <taxon>Bacillati</taxon>
        <taxon>Actinomycetota</taxon>
        <taxon>Actinomycetes</taxon>
        <taxon>Kitasatosporales</taxon>
        <taxon>Streptomycetaceae</taxon>
        <taxon>Streptomyces</taxon>
    </lineage>
</organism>
<evidence type="ECO:0000259" key="2">
    <source>
        <dbReference type="Pfam" id="PF14040"/>
    </source>
</evidence>
<feature type="domain" description="Deoxyribonuclease NucA/NucB" evidence="2">
    <location>
        <begin position="252"/>
        <end position="334"/>
    </location>
</feature>
<reference evidence="3" key="1">
    <citation type="journal article" date="2014" name="Int. J. Syst. Evol. Microbiol.">
        <title>Complete genome sequence of Corynebacterium casei LMG S-19264T (=DSM 44701T), isolated from a smear-ripened cheese.</title>
        <authorList>
            <consortium name="US DOE Joint Genome Institute (JGI-PGF)"/>
            <person name="Walter F."/>
            <person name="Albersmeier A."/>
            <person name="Kalinowski J."/>
            <person name="Ruckert C."/>
        </authorList>
    </citation>
    <scope>NUCLEOTIDE SEQUENCE</scope>
    <source>
        <strain evidence="3">JCM 4391</strain>
    </source>
</reference>
<keyword evidence="1" id="KW-0732">Signal</keyword>
<dbReference type="AlphaFoldDB" id="A0A918M883"/>
<proteinExistence type="predicted"/>
<name>A0A918M883_9ACTN</name>
<keyword evidence="4" id="KW-1185">Reference proteome</keyword>
<dbReference type="InterPro" id="IPR029476">
    <property type="entry name" value="DNase_NucA_NucB"/>
</dbReference>
<comment type="caution">
    <text evidence="3">The sequence shown here is derived from an EMBL/GenBank/DDBJ whole genome shotgun (WGS) entry which is preliminary data.</text>
</comment>
<gene>
    <name evidence="3" type="ORF">GCM10010274_63530</name>
</gene>
<evidence type="ECO:0000313" key="4">
    <source>
        <dbReference type="Proteomes" id="UP000636661"/>
    </source>
</evidence>
<protein>
    <recommendedName>
        <fullName evidence="2">Deoxyribonuclease NucA/NucB domain-containing protein</fullName>
    </recommendedName>
</protein>
<feature type="chain" id="PRO_5037824105" description="Deoxyribonuclease NucA/NucB domain-containing protein" evidence="1">
    <location>
        <begin position="25"/>
        <end position="336"/>
    </location>
</feature>
<dbReference type="Proteomes" id="UP000636661">
    <property type="component" value="Unassembled WGS sequence"/>
</dbReference>
<evidence type="ECO:0000256" key="1">
    <source>
        <dbReference type="SAM" id="SignalP"/>
    </source>
</evidence>
<accession>A0A918M883</accession>
<sequence>MKNIGGAGVAALAITGALMVPAQAAQPTPPEELSIRVKIDAPTGPSARAVSCQVNHVVYNRFEACAVADATVTLLRNGRPVGNAKFKITNRMTLQQKKLKWSEATSISKATLVNASGIRASLAVSCAGKCKATSSFPVGRTLGSSAINGSVGYTSSVQKNKHDATAAKYTFTFTKPGFTPGVISYSSLKFRCDDTFWNRANTARTLSPGYVFPSFTSTMTTMHSLPGISQNIKNVQSRGRKLGAPGGAVIRREAREANIQANRNAVCPSSQRPPSPGLSCDEYPFASTMEGGTNVPANSRGTAWVPIDEQRKQGGRIQTFHKKERILHGDGFWVKV</sequence>
<evidence type="ECO:0000313" key="3">
    <source>
        <dbReference type="EMBL" id="GGU66232.1"/>
    </source>
</evidence>
<feature type="signal peptide" evidence="1">
    <location>
        <begin position="1"/>
        <end position="24"/>
    </location>
</feature>
<dbReference type="Pfam" id="PF14040">
    <property type="entry name" value="DNase_NucA_NucB"/>
    <property type="match status" value="1"/>
</dbReference>
<reference evidence="3" key="2">
    <citation type="submission" date="2020-09" db="EMBL/GenBank/DDBJ databases">
        <authorList>
            <person name="Sun Q."/>
            <person name="Ohkuma M."/>
        </authorList>
    </citation>
    <scope>NUCLEOTIDE SEQUENCE</scope>
    <source>
        <strain evidence="3">JCM 4391</strain>
    </source>
</reference>